<organism evidence="1 2">
    <name type="scientific">Helicobacter pullorum</name>
    <dbReference type="NCBI Taxonomy" id="35818"/>
    <lineage>
        <taxon>Bacteria</taxon>
        <taxon>Pseudomonadati</taxon>
        <taxon>Campylobacterota</taxon>
        <taxon>Epsilonproteobacteria</taxon>
        <taxon>Campylobacterales</taxon>
        <taxon>Helicobacteraceae</taxon>
        <taxon>Helicobacter</taxon>
    </lineage>
</organism>
<name>A0A0N1ECT4_9HELI</name>
<protein>
    <submittedName>
        <fullName evidence="1">Uncharacterized protein</fullName>
    </submittedName>
</protein>
<sequence>MKNKVSLRQVKLLENPKAKIILANNSETEMMIDLTRKLDEAIKELKDKAGSIYEYADVAQNLKAIQQIILYNSEFLKELYKNLNKQYNEPTSIALIKENK</sequence>
<comment type="caution">
    <text evidence="1">The sequence shown here is derived from an EMBL/GenBank/DDBJ whole genome shotgun (WGS) entry which is preliminary data.</text>
</comment>
<reference evidence="1 2" key="1">
    <citation type="submission" date="2014-06" db="EMBL/GenBank/DDBJ databases">
        <title>Helicobacter pullorum isolates in fresh chicken meat - phenotypic and genotypic features.</title>
        <authorList>
            <person name="Borges V."/>
            <person name="Santos A."/>
            <person name="Correia C.B."/>
            <person name="Saraiva M."/>
            <person name="Menard A."/>
            <person name="Vieira L."/>
            <person name="Sampaio D.A."/>
            <person name="Gomes J.P."/>
            <person name="Oleastro M."/>
        </authorList>
    </citation>
    <scope>NUCLEOTIDE SEQUENCE [LARGE SCALE GENOMIC DNA]</scope>
    <source>
        <strain evidence="1 2">229334/12</strain>
    </source>
</reference>
<dbReference type="EMBL" id="JNOC01000042">
    <property type="protein sequence ID" value="KPH55510.1"/>
    <property type="molecule type" value="Genomic_DNA"/>
</dbReference>
<dbReference type="RefSeq" id="WP_005022155.1">
    <property type="nucleotide sequence ID" value="NZ_CABKNZ010000042.1"/>
</dbReference>
<accession>A0A0N1ECT4</accession>
<dbReference type="Proteomes" id="UP000037997">
    <property type="component" value="Unassembled WGS sequence"/>
</dbReference>
<proteinExistence type="predicted"/>
<evidence type="ECO:0000313" key="2">
    <source>
        <dbReference type="Proteomes" id="UP000037997"/>
    </source>
</evidence>
<dbReference type="PATRIC" id="fig|35818.11.peg.1612"/>
<evidence type="ECO:0000313" key="1">
    <source>
        <dbReference type="EMBL" id="KPH55510.1"/>
    </source>
</evidence>
<dbReference type="AlphaFoldDB" id="A0A0N1ECT4"/>
<gene>
    <name evidence="1" type="ORF">HPU229334_08150</name>
</gene>